<keyword evidence="9 14" id="KW-0472">Membrane</keyword>
<evidence type="ECO:0000256" key="5">
    <source>
        <dbReference type="ARBA" id="ARBA00022692"/>
    </source>
</evidence>
<comment type="similarity">
    <text evidence="2">Belongs to the type I cytokine receptor family. Type 2 subfamily.</text>
</comment>
<dbReference type="SUPFAM" id="SSF49265">
    <property type="entry name" value="Fibronectin type III"/>
    <property type="match status" value="3"/>
</dbReference>
<evidence type="ECO:0000256" key="10">
    <source>
        <dbReference type="ARBA" id="ARBA00023157"/>
    </source>
</evidence>
<feature type="domain" description="Fibronectin type-III" evidence="15">
    <location>
        <begin position="256"/>
        <end position="350"/>
    </location>
</feature>
<dbReference type="SMART" id="SM00060">
    <property type="entry name" value="FN3"/>
    <property type="match status" value="5"/>
</dbReference>
<feature type="region of interest" description="Disordered" evidence="13">
    <location>
        <begin position="780"/>
        <end position="803"/>
    </location>
</feature>
<keyword evidence="17" id="KW-1185">Reference proteome</keyword>
<evidence type="ECO:0000259" key="15">
    <source>
        <dbReference type="PROSITE" id="PS50853"/>
    </source>
</evidence>
<evidence type="ECO:0000256" key="11">
    <source>
        <dbReference type="ARBA" id="ARBA00023170"/>
    </source>
</evidence>
<keyword evidence="5 14" id="KW-0812">Transmembrane</keyword>
<evidence type="ECO:0000256" key="3">
    <source>
        <dbReference type="ARBA" id="ARBA00022475"/>
    </source>
</evidence>
<sequence length="935" mass="105158">MRCVLGEPLPLTPEIHTVSFQLVLQEVNVEWTVPALTHQELNMIFQIQISRLNTSNIIWVENYSTTVKHGEAVRWNWTSDIPLECVTHFIRIRALVDDTKSPPQSSWSNWSSWKEVSAQVSVKPDTVSLFPKDKLLEEGSNITICLMYGQNLYNVSLLEEPKNFSCETQDFKTLNCSWQPGIDTTLSWFQKQSEIYTLCESFSERCEVSKHRNSYTWQITDNSQETYNFTLTAENKLRKRSVNINFNLTHRVHPKAPHDVTLKTIGATKANMTWKVHSRGNNYTLLCQVELQYEGEVKHEHNVSVRMIGNYLFSHLEPDTEYRACVRCTDANHFWKWSDWTKEEFSTPEAEDKVTLGLVFGSAPSQALDVWRQVWTENGRRVVTLFWKVGLAASEGLTLESSALPSSPGETMPLLKSQANGKIIFYNIVVEHETKPIKSEHYSVRAPALGINLSLDLHSYYKIHITANNSVGASPESLLVLSNDSGHEEVQGKTIKGIKDAFNISWEPVSGDAIGYVVDWCAHSQGQHCDLQWKKLGPNTTSTIITSDAFKPGVRYNFRIFERSTEQNDRLVEKQRGYTQELGASPLVNPKVTISNLTPKSFVLSWLHYASDFQSGFIKGYHVYMKSKGMQCNQDWKRILLSDNSVLCKYDVNGSETKTLTVENLRPESLYEIFVTPFTSAGQGPNETFAKVTTPDVRSHLLLQIILPMTLGVLLSIIVCYWKSQWVKEKCYPDIPNPYKSSILSLIKSKKNPHLIMNVKDCIPDVLEVINKAEGSKTQCAGSGKLHTEDVPTKPPSMPTVKDSSGPVPCIFFENFTYDQSAFDSGSHGLIPGPLKDTAHQLGLLAPPNKLQNALENDYMKSLVESPTEETSLIYVSQLASPLCGDKDRLATNAPMPVHGSEYKRQMAGPGSLAPPSLKESNSLTSMILLGQGDQ</sequence>
<name>A0ABQ0FJ04_APOSI</name>
<protein>
    <submittedName>
        <fullName evidence="16">Oncostatin-M-specific receptor subunit beta</fullName>
    </submittedName>
</protein>
<dbReference type="InterPro" id="IPR003961">
    <property type="entry name" value="FN3_dom"/>
</dbReference>
<evidence type="ECO:0000313" key="16">
    <source>
        <dbReference type="EMBL" id="GAB1299225.1"/>
    </source>
</evidence>
<dbReference type="PROSITE" id="PS50853">
    <property type="entry name" value="FN3"/>
    <property type="match status" value="2"/>
</dbReference>
<comment type="caution">
    <text evidence="16">The sequence shown here is derived from an EMBL/GenBank/DDBJ whole genome shotgun (WGS) entry which is preliminary data.</text>
</comment>
<dbReference type="Proteomes" id="UP001623349">
    <property type="component" value="Unassembled WGS sequence"/>
</dbReference>
<evidence type="ECO:0000313" key="17">
    <source>
        <dbReference type="Proteomes" id="UP001623349"/>
    </source>
</evidence>
<dbReference type="PANTHER" id="PTHR23036">
    <property type="entry name" value="CYTOKINE RECEPTOR"/>
    <property type="match status" value="1"/>
</dbReference>
<proteinExistence type="inferred from homology"/>
<evidence type="ECO:0000256" key="14">
    <source>
        <dbReference type="SAM" id="Phobius"/>
    </source>
</evidence>
<evidence type="ECO:0000256" key="12">
    <source>
        <dbReference type="ARBA" id="ARBA00023180"/>
    </source>
</evidence>
<evidence type="ECO:0000256" key="2">
    <source>
        <dbReference type="ARBA" id="ARBA00008921"/>
    </source>
</evidence>
<dbReference type="InterPro" id="IPR050379">
    <property type="entry name" value="Type-I_Cytokine_Rcpt"/>
</dbReference>
<evidence type="ECO:0000256" key="8">
    <source>
        <dbReference type="ARBA" id="ARBA00022989"/>
    </source>
</evidence>
<evidence type="ECO:0000256" key="1">
    <source>
        <dbReference type="ARBA" id="ARBA00004251"/>
    </source>
</evidence>
<dbReference type="InterPro" id="IPR013783">
    <property type="entry name" value="Ig-like_fold"/>
</dbReference>
<keyword evidence="4" id="KW-0597">Phosphoprotein</keyword>
<keyword evidence="8 14" id="KW-1133">Transmembrane helix</keyword>
<dbReference type="Pfam" id="PF25552">
    <property type="entry name" value="LIFR_D4"/>
    <property type="match status" value="1"/>
</dbReference>
<keyword evidence="6" id="KW-0732">Signal</keyword>
<evidence type="ECO:0000256" key="6">
    <source>
        <dbReference type="ARBA" id="ARBA00022729"/>
    </source>
</evidence>
<dbReference type="Gene3D" id="2.60.40.10">
    <property type="entry name" value="Immunoglobulins"/>
    <property type="match status" value="6"/>
</dbReference>
<evidence type="ECO:0000256" key="13">
    <source>
        <dbReference type="SAM" id="MobiDB-lite"/>
    </source>
</evidence>
<keyword evidence="3" id="KW-1003">Cell membrane</keyword>
<dbReference type="Pfam" id="PF17971">
    <property type="entry name" value="LIFR_D2"/>
    <property type="match status" value="1"/>
</dbReference>
<evidence type="ECO:0000256" key="9">
    <source>
        <dbReference type="ARBA" id="ARBA00023136"/>
    </source>
</evidence>
<dbReference type="Pfam" id="PF00041">
    <property type="entry name" value="fn3"/>
    <property type="match status" value="1"/>
</dbReference>
<evidence type="ECO:0000256" key="7">
    <source>
        <dbReference type="ARBA" id="ARBA00022737"/>
    </source>
</evidence>
<feature type="domain" description="Fibronectin type-III" evidence="15">
    <location>
        <begin position="586"/>
        <end position="697"/>
    </location>
</feature>
<gene>
    <name evidence="16" type="ORF">APTSU1_001446100</name>
</gene>
<keyword evidence="12" id="KW-0325">Glycoprotein</keyword>
<feature type="transmembrane region" description="Helical" evidence="14">
    <location>
        <begin position="701"/>
        <end position="722"/>
    </location>
</feature>
<keyword evidence="11 16" id="KW-0675">Receptor</keyword>
<dbReference type="InterPro" id="IPR003529">
    <property type="entry name" value="Hematopoietin_rcpt_Gp130_CS"/>
</dbReference>
<dbReference type="EMBL" id="BAAFST010000015">
    <property type="protein sequence ID" value="GAB1299225.1"/>
    <property type="molecule type" value="Genomic_DNA"/>
</dbReference>
<organism evidence="16 17">
    <name type="scientific">Apodemus speciosus</name>
    <name type="common">Large Japanese field mouse</name>
    <dbReference type="NCBI Taxonomy" id="105296"/>
    <lineage>
        <taxon>Eukaryota</taxon>
        <taxon>Metazoa</taxon>
        <taxon>Chordata</taxon>
        <taxon>Craniata</taxon>
        <taxon>Vertebrata</taxon>
        <taxon>Euteleostomi</taxon>
        <taxon>Mammalia</taxon>
        <taxon>Eutheria</taxon>
        <taxon>Euarchontoglires</taxon>
        <taxon>Glires</taxon>
        <taxon>Rodentia</taxon>
        <taxon>Myomorpha</taxon>
        <taxon>Muroidea</taxon>
        <taxon>Muridae</taxon>
        <taxon>Murinae</taxon>
        <taxon>Apodemus</taxon>
    </lineage>
</organism>
<dbReference type="InterPro" id="IPR036116">
    <property type="entry name" value="FN3_sf"/>
</dbReference>
<dbReference type="InterPro" id="IPR040817">
    <property type="entry name" value="LIFR_D2"/>
</dbReference>
<evidence type="ECO:0000256" key="4">
    <source>
        <dbReference type="ARBA" id="ARBA00022553"/>
    </source>
</evidence>
<reference evidence="16 17" key="1">
    <citation type="submission" date="2024-08" db="EMBL/GenBank/DDBJ databases">
        <title>The draft genome of Apodemus speciosus.</title>
        <authorList>
            <person name="Nabeshima K."/>
            <person name="Suzuki S."/>
            <person name="Onuma M."/>
        </authorList>
    </citation>
    <scope>NUCLEOTIDE SEQUENCE [LARGE SCALE GENOMIC DNA]</scope>
    <source>
        <strain evidence="16">IB14-021</strain>
    </source>
</reference>
<keyword evidence="10" id="KW-1015">Disulfide bond</keyword>
<dbReference type="PANTHER" id="PTHR23036:SF95">
    <property type="entry name" value="ONCOSTATIN-M-SPECIFIC RECEPTOR SUBUNIT BETA"/>
    <property type="match status" value="1"/>
</dbReference>
<comment type="subcellular location">
    <subcellularLocation>
        <location evidence="1">Cell membrane</location>
        <topology evidence="1">Single-pass type I membrane protein</topology>
    </subcellularLocation>
</comment>
<dbReference type="CDD" id="cd00063">
    <property type="entry name" value="FN3"/>
    <property type="match status" value="3"/>
</dbReference>
<accession>A0ABQ0FJ04</accession>
<keyword evidence="7" id="KW-0677">Repeat</keyword>
<dbReference type="PROSITE" id="PS01353">
    <property type="entry name" value="HEMATOPO_REC_L_F2"/>
    <property type="match status" value="1"/>
</dbReference>